<evidence type="ECO:0000313" key="2">
    <source>
        <dbReference type="EMBL" id="PND37720.1"/>
    </source>
</evidence>
<dbReference type="Gene3D" id="2.60.40.1890">
    <property type="entry name" value="PCu(A)C copper chaperone"/>
    <property type="match status" value="1"/>
</dbReference>
<dbReference type="PANTHER" id="PTHR36302">
    <property type="entry name" value="BLR7088 PROTEIN"/>
    <property type="match status" value="1"/>
</dbReference>
<dbReference type="AlphaFoldDB" id="A0A2N8KW99"/>
<name>A0A2N8KW99_9BURK</name>
<evidence type="ECO:0000313" key="3">
    <source>
        <dbReference type="Proteomes" id="UP000235916"/>
    </source>
</evidence>
<dbReference type="PANTHER" id="PTHR36302:SF1">
    <property type="entry name" value="COPPER CHAPERONE PCU(A)C"/>
    <property type="match status" value="1"/>
</dbReference>
<evidence type="ECO:0000256" key="1">
    <source>
        <dbReference type="SAM" id="SignalP"/>
    </source>
</evidence>
<comment type="caution">
    <text evidence="2">The sequence shown here is derived from an EMBL/GenBank/DDBJ whole genome shotgun (WGS) entry which is preliminary data.</text>
</comment>
<dbReference type="OrthoDB" id="9796962at2"/>
<reference evidence="2 3" key="1">
    <citation type="submission" date="2018-01" db="EMBL/GenBank/DDBJ databases">
        <title>Draft genome sequence of Paucibacter aquatile CR182 isolated from freshwater of the Nakdong River.</title>
        <authorList>
            <person name="Choi A."/>
            <person name="Chung E.J."/>
        </authorList>
    </citation>
    <scope>NUCLEOTIDE SEQUENCE [LARGE SCALE GENOMIC DNA]</scope>
    <source>
        <strain evidence="2 3">CR182</strain>
    </source>
</reference>
<dbReference type="Pfam" id="PF04314">
    <property type="entry name" value="PCuAC"/>
    <property type="match status" value="1"/>
</dbReference>
<protein>
    <recommendedName>
        <fullName evidence="4">Copper chaperone PCu(A)C</fullName>
    </recommendedName>
</protein>
<keyword evidence="1" id="KW-0732">Signal</keyword>
<dbReference type="InterPro" id="IPR007410">
    <property type="entry name" value="LpqE-like"/>
</dbReference>
<feature type="signal peptide" evidence="1">
    <location>
        <begin position="1"/>
        <end position="25"/>
    </location>
</feature>
<gene>
    <name evidence="2" type="ORF">C1O66_09415</name>
</gene>
<proteinExistence type="predicted"/>
<evidence type="ECO:0008006" key="4">
    <source>
        <dbReference type="Google" id="ProtNLM"/>
    </source>
</evidence>
<sequence length="158" mass="17025">MMNKSLRATLIAASLSLLGTASAWAQVEVSQPWVRATVAPQKATGAFVQLKAKSDSRLVEVRSSVAGVAEIHEMKMEGSTMKMRAVEGLDLPAGQLVELKPGSFHIMLMDLKKPLAAGEAVDLTLVFEGRDKKRVEQEIKAEARAMGKPAAAEHAHKH</sequence>
<accession>A0A2N8KW99</accession>
<dbReference type="InterPro" id="IPR058248">
    <property type="entry name" value="Lxx211020-like"/>
</dbReference>
<keyword evidence="3" id="KW-1185">Reference proteome</keyword>
<feature type="chain" id="PRO_5014795932" description="Copper chaperone PCu(A)C" evidence="1">
    <location>
        <begin position="26"/>
        <end position="158"/>
    </location>
</feature>
<dbReference type="InterPro" id="IPR036182">
    <property type="entry name" value="PCuAC_sf"/>
</dbReference>
<dbReference type="SUPFAM" id="SSF110087">
    <property type="entry name" value="DR1885-like metal-binding protein"/>
    <property type="match status" value="1"/>
</dbReference>
<organism evidence="2 3">
    <name type="scientific">Kinneretia aquatilis</name>
    <dbReference type="NCBI Taxonomy" id="2070761"/>
    <lineage>
        <taxon>Bacteria</taxon>
        <taxon>Pseudomonadati</taxon>
        <taxon>Pseudomonadota</taxon>
        <taxon>Betaproteobacteria</taxon>
        <taxon>Burkholderiales</taxon>
        <taxon>Sphaerotilaceae</taxon>
        <taxon>Roseateles</taxon>
    </lineage>
</organism>
<dbReference type="Proteomes" id="UP000235916">
    <property type="component" value="Unassembled WGS sequence"/>
</dbReference>
<dbReference type="EMBL" id="POSP01000003">
    <property type="protein sequence ID" value="PND37720.1"/>
    <property type="molecule type" value="Genomic_DNA"/>
</dbReference>